<organism evidence="1 2">
    <name type="scientific">Purpureocillium lilacinum</name>
    <name type="common">Paecilomyces lilacinus</name>
    <dbReference type="NCBI Taxonomy" id="33203"/>
    <lineage>
        <taxon>Eukaryota</taxon>
        <taxon>Fungi</taxon>
        <taxon>Dikarya</taxon>
        <taxon>Ascomycota</taxon>
        <taxon>Pezizomycotina</taxon>
        <taxon>Sordariomycetes</taxon>
        <taxon>Hypocreomycetidae</taxon>
        <taxon>Hypocreales</taxon>
        <taxon>Ophiocordycipitaceae</taxon>
        <taxon>Purpureocillium</taxon>
    </lineage>
</organism>
<sequence length="274" mass="29096">MEPFCLLSCPVSRPHQIPETSTAATLREVRIGSRSRSRRSHIEQVRPLMPSSRPEGLGGRSHPSIPPPGFLSRPPRPRPGRGSAYSCIPVFAVDRRPRGQQRDGPLMTTTGDRSPGGGFPHTLCLLIAAASAGIRGRSLAGCGSWGPSSSNRNADVPTGPSTIDKKACLAPVPGTTARPNVVAAHSWIWTPPVVVDRRSRLVGRPASSRQPVPHSVASLGHAHGMAWLARSTTQSVSGIFVKALCGVTATPTASSYGMQRSKSCGRCEQRSARR</sequence>
<dbReference type="Proteomes" id="UP001638806">
    <property type="component" value="Unassembled WGS sequence"/>
</dbReference>
<keyword evidence="2" id="KW-1185">Reference proteome</keyword>
<gene>
    <name evidence="1" type="ORF">ACCO45_006818</name>
</gene>
<protein>
    <submittedName>
        <fullName evidence="1">Uncharacterized protein</fullName>
    </submittedName>
</protein>
<name>A0ACC4DQY8_PURLI</name>
<proteinExistence type="predicted"/>
<reference evidence="1" key="1">
    <citation type="submission" date="2024-12" db="EMBL/GenBank/DDBJ databases">
        <title>Comparative genomics and development of molecular markers within Purpureocillium lilacinum and among Purpureocillium species.</title>
        <authorList>
            <person name="Yeh Z.-Y."/>
            <person name="Ni N.-T."/>
            <person name="Lo P.-H."/>
            <person name="Mushyakhwo K."/>
            <person name="Lin C.-F."/>
            <person name="Nai Y.-S."/>
        </authorList>
    </citation>
    <scope>NUCLEOTIDE SEQUENCE</scope>
    <source>
        <strain evidence="1">NCHU-NPUST-175</strain>
    </source>
</reference>
<accession>A0ACC4DQY8</accession>
<comment type="caution">
    <text evidence="1">The sequence shown here is derived from an EMBL/GenBank/DDBJ whole genome shotgun (WGS) entry which is preliminary data.</text>
</comment>
<dbReference type="EMBL" id="JBGNUJ010000006">
    <property type="protein sequence ID" value="KAL3958656.1"/>
    <property type="molecule type" value="Genomic_DNA"/>
</dbReference>
<evidence type="ECO:0000313" key="1">
    <source>
        <dbReference type="EMBL" id="KAL3958656.1"/>
    </source>
</evidence>
<evidence type="ECO:0000313" key="2">
    <source>
        <dbReference type="Proteomes" id="UP001638806"/>
    </source>
</evidence>